<name>A0A4Y2J8Y8_ARAVE</name>
<comment type="caution">
    <text evidence="1">The sequence shown here is derived from an EMBL/GenBank/DDBJ whole genome shotgun (WGS) entry which is preliminary data.</text>
</comment>
<dbReference type="Proteomes" id="UP000499080">
    <property type="component" value="Unassembled WGS sequence"/>
</dbReference>
<keyword evidence="2" id="KW-1185">Reference proteome</keyword>
<sequence length="85" mass="9942">MRSGNYLQFQTILRRNTQEFSGFNTRPLSPGEYDIRLNVSWIFKMATADSFRSVSVERLDNAGESDDFTNGECIKLSRWLSRLWN</sequence>
<dbReference type="EMBL" id="BGPR01003337">
    <property type="protein sequence ID" value="GBM86761.1"/>
    <property type="molecule type" value="Genomic_DNA"/>
</dbReference>
<gene>
    <name evidence="1" type="ORF">AVEN_27527_1</name>
</gene>
<accession>A0A4Y2J8Y8</accession>
<dbReference type="AlphaFoldDB" id="A0A4Y2J8Y8"/>
<evidence type="ECO:0000313" key="1">
    <source>
        <dbReference type="EMBL" id="GBM86761.1"/>
    </source>
</evidence>
<evidence type="ECO:0000313" key="2">
    <source>
        <dbReference type="Proteomes" id="UP000499080"/>
    </source>
</evidence>
<proteinExistence type="predicted"/>
<organism evidence="1 2">
    <name type="scientific">Araneus ventricosus</name>
    <name type="common">Orbweaver spider</name>
    <name type="synonym">Epeira ventricosa</name>
    <dbReference type="NCBI Taxonomy" id="182803"/>
    <lineage>
        <taxon>Eukaryota</taxon>
        <taxon>Metazoa</taxon>
        <taxon>Ecdysozoa</taxon>
        <taxon>Arthropoda</taxon>
        <taxon>Chelicerata</taxon>
        <taxon>Arachnida</taxon>
        <taxon>Araneae</taxon>
        <taxon>Araneomorphae</taxon>
        <taxon>Entelegynae</taxon>
        <taxon>Araneoidea</taxon>
        <taxon>Araneidae</taxon>
        <taxon>Araneus</taxon>
    </lineage>
</organism>
<reference evidence="1 2" key="1">
    <citation type="journal article" date="2019" name="Sci. Rep.">
        <title>Orb-weaving spider Araneus ventricosus genome elucidates the spidroin gene catalogue.</title>
        <authorList>
            <person name="Kono N."/>
            <person name="Nakamura H."/>
            <person name="Ohtoshi R."/>
            <person name="Moran D.A.P."/>
            <person name="Shinohara A."/>
            <person name="Yoshida Y."/>
            <person name="Fujiwara M."/>
            <person name="Mori M."/>
            <person name="Tomita M."/>
            <person name="Arakawa K."/>
        </authorList>
    </citation>
    <scope>NUCLEOTIDE SEQUENCE [LARGE SCALE GENOMIC DNA]</scope>
</reference>
<protein>
    <submittedName>
        <fullName evidence="1">Uncharacterized protein</fullName>
    </submittedName>
</protein>